<keyword evidence="1" id="KW-0812">Transmembrane</keyword>
<keyword evidence="1" id="KW-0472">Membrane</keyword>
<evidence type="ECO:0000256" key="1">
    <source>
        <dbReference type="SAM" id="Phobius"/>
    </source>
</evidence>
<organism evidence="2 3">
    <name type="scientific">Solitalea canadensis (strain ATCC 29591 / DSM 3403 / JCM 21819 / LMG 8368 / NBRC 15130 / NCIMB 12057 / USAM 9D)</name>
    <name type="common">Flexibacter canadensis</name>
    <dbReference type="NCBI Taxonomy" id="929556"/>
    <lineage>
        <taxon>Bacteria</taxon>
        <taxon>Pseudomonadati</taxon>
        <taxon>Bacteroidota</taxon>
        <taxon>Sphingobacteriia</taxon>
        <taxon>Sphingobacteriales</taxon>
        <taxon>Sphingobacteriaceae</taxon>
        <taxon>Solitalea</taxon>
    </lineage>
</organism>
<dbReference type="eggNOG" id="COG0526">
    <property type="taxonomic scope" value="Bacteria"/>
</dbReference>
<dbReference type="HOGENOM" id="CLU_2525763_0_0_10"/>
<dbReference type="KEGG" id="scn:Solca_4013"/>
<dbReference type="AlphaFoldDB" id="H8KML5"/>
<accession>H8KML5</accession>
<gene>
    <name evidence="2" type="ordered locus">Solca_4013</name>
</gene>
<evidence type="ECO:0000313" key="3">
    <source>
        <dbReference type="Proteomes" id="UP000007590"/>
    </source>
</evidence>
<sequence>MSRRLRKLIVVSGLIVITGAIAGLFWYNEWVYSLPTPIPPNYQPVKTGEFVYLDESFKVYQRKFLPLIHRPNKGPKRIVCLRNL</sequence>
<dbReference type="OrthoDB" id="8897581at2"/>
<dbReference type="STRING" id="929556.Solca_4013"/>
<proteinExistence type="predicted"/>
<dbReference type="EMBL" id="CP003349">
    <property type="protein sequence ID" value="AFD09006.1"/>
    <property type="molecule type" value="Genomic_DNA"/>
</dbReference>
<name>H8KML5_SOLCM</name>
<keyword evidence="1" id="KW-1133">Transmembrane helix</keyword>
<dbReference type="Proteomes" id="UP000007590">
    <property type="component" value="Chromosome"/>
</dbReference>
<dbReference type="RefSeq" id="WP_014682229.1">
    <property type="nucleotide sequence ID" value="NC_017770.1"/>
</dbReference>
<keyword evidence="3" id="KW-1185">Reference proteome</keyword>
<feature type="transmembrane region" description="Helical" evidence="1">
    <location>
        <begin position="7"/>
        <end position="27"/>
    </location>
</feature>
<protein>
    <submittedName>
        <fullName evidence="2">Uncharacterized protein</fullName>
    </submittedName>
</protein>
<reference evidence="2" key="1">
    <citation type="submission" date="2012-02" db="EMBL/GenBank/DDBJ databases">
        <title>The complete genome of Solitalea canadensis DSM 3403.</title>
        <authorList>
            <consortium name="US DOE Joint Genome Institute (JGI-PGF)"/>
            <person name="Lucas S."/>
            <person name="Copeland A."/>
            <person name="Lapidus A."/>
            <person name="Glavina del Rio T."/>
            <person name="Dalin E."/>
            <person name="Tice H."/>
            <person name="Bruce D."/>
            <person name="Goodwin L."/>
            <person name="Pitluck S."/>
            <person name="Peters L."/>
            <person name="Ovchinnikova G."/>
            <person name="Lu M."/>
            <person name="Kyrpides N."/>
            <person name="Mavromatis K."/>
            <person name="Ivanova N."/>
            <person name="Brettin T."/>
            <person name="Detter J.C."/>
            <person name="Han C."/>
            <person name="Larimer F."/>
            <person name="Land M."/>
            <person name="Hauser L."/>
            <person name="Markowitz V."/>
            <person name="Cheng J.-F."/>
            <person name="Hugenholtz P."/>
            <person name="Woyke T."/>
            <person name="Wu D."/>
            <person name="Spring S."/>
            <person name="Schroeder M."/>
            <person name="Kopitz M."/>
            <person name="Brambilla E."/>
            <person name="Klenk H.-P."/>
            <person name="Eisen J.A."/>
        </authorList>
    </citation>
    <scope>NUCLEOTIDE SEQUENCE</scope>
    <source>
        <strain evidence="2">DSM 3403</strain>
    </source>
</reference>
<evidence type="ECO:0000313" key="2">
    <source>
        <dbReference type="EMBL" id="AFD09006.1"/>
    </source>
</evidence>